<evidence type="ECO:0000313" key="4">
    <source>
        <dbReference type="Proteomes" id="UP000292385"/>
    </source>
</evidence>
<dbReference type="InterPro" id="IPR029058">
    <property type="entry name" value="AB_hydrolase_fold"/>
</dbReference>
<dbReference type="RefSeq" id="WP_131463193.1">
    <property type="nucleotide sequence ID" value="NZ_SJJY01000004.1"/>
</dbReference>
<dbReference type="PANTHER" id="PTHR37017:SF11">
    <property type="entry name" value="ESTERASE_LIPASE_THIOESTERASE DOMAIN-CONTAINING PROTEIN"/>
    <property type="match status" value="1"/>
</dbReference>
<dbReference type="Proteomes" id="UP000292385">
    <property type="component" value="Unassembled WGS sequence"/>
</dbReference>
<dbReference type="Proteomes" id="UP000294225">
    <property type="component" value="Unassembled WGS sequence"/>
</dbReference>
<sequence>MTGTFVLITGAWHGGWAWRPVAEELRSAGHRVLTPTLPGLQDGADPTPYTLTDVVDSVVELVEREDLRDVTLVGHSWGGYVIAGAAPRLAARLRKLVFWSAFVPAEGRSLYDEVPPNYQALFDGQAQASGNNSVAMPFEVWQAAFMPDASEDVQRVVHSLLVPQPMQYFTETVAPLDLDTLGVPVAYLLGENDVALPPGEYGWSRFAERLGVAPVPAPGSHEACFTRPVELAEALLKI</sequence>
<dbReference type="PANTHER" id="PTHR37017">
    <property type="entry name" value="AB HYDROLASE-1 DOMAIN-CONTAINING PROTEIN-RELATED"/>
    <property type="match status" value="1"/>
</dbReference>
<dbReference type="InterPro" id="IPR052897">
    <property type="entry name" value="Sec-Metab_Biosynth_Hydrolase"/>
</dbReference>
<feature type="domain" description="AB hydrolase-1" evidence="1">
    <location>
        <begin position="5"/>
        <end position="234"/>
    </location>
</feature>
<dbReference type="Gene3D" id="3.40.50.1820">
    <property type="entry name" value="alpha/beta hydrolase"/>
    <property type="match status" value="1"/>
</dbReference>
<dbReference type="AlphaFoldDB" id="A0A4R0IDY1"/>
<reference evidence="4 5" key="1">
    <citation type="submission" date="2019-02" db="EMBL/GenBank/DDBJ databases">
        <title>Kribbella capetownensis sp. nov. and Kribbella speibonae sp. nov., isolated from soil.</title>
        <authorList>
            <person name="Curtis S.M."/>
            <person name="Norton I."/>
            <person name="Everest G.J."/>
            <person name="Meyers P.R."/>
        </authorList>
    </citation>
    <scope>NUCLEOTIDE SEQUENCE [LARGE SCALE GENOMIC DNA]</scope>
    <source>
        <strain evidence="2 4">SK5</strain>
        <strain evidence="3 5">YM55</strain>
    </source>
</reference>
<gene>
    <name evidence="2" type="ORF">E0H58_21615</name>
    <name evidence="3" type="ORF">E0H92_40055</name>
</gene>
<accession>A0A4R0IDY1</accession>
<name>A0A4R0IDY1_9ACTN</name>
<evidence type="ECO:0000313" key="2">
    <source>
        <dbReference type="EMBL" id="TCC22969.1"/>
    </source>
</evidence>
<organism evidence="3 5">
    <name type="scientific">Kribbella speibonae</name>
    <dbReference type="NCBI Taxonomy" id="1572660"/>
    <lineage>
        <taxon>Bacteria</taxon>
        <taxon>Bacillati</taxon>
        <taxon>Actinomycetota</taxon>
        <taxon>Actinomycetes</taxon>
        <taxon>Propionibacteriales</taxon>
        <taxon>Kribbellaceae</taxon>
        <taxon>Kribbella</taxon>
    </lineage>
</organism>
<proteinExistence type="predicted"/>
<comment type="caution">
    <text evidence="3">The sequence shown here is derived from an EMBL/GenBank/DDBJ whole genome shotgun (WGS) entry which is preliminary data.</text>
</comment>
<evidence type="ECO:0000313" key="5">
    <source>
        <dbReference type="Proteomes" id="UP000294225"/>
    </source>
</evidence>
<dbReference type="EMBL" id="SJJY01000004">
    <property type="protein sequence ID" value="TCC22969.1"/>
    <property type="molecule type" value="Genomic_DNA"/>
</dbReference>
<dbReference type="GO" id="GO:0016787">
    <property type="term" value="F:hydrolase activity"/>
    <property type="evidence" value="ECO:0007669"/>
    <property type="project" value="UniProtKB-KW"/>
</dbReference>
<dbReference type="EMBL" id="SJKC01000008">
    <property type="protein sequence ID" value="TCC30164.1"/>
    <property type="molecule type" value="Genomic_DNA"/>
</dbReference>
<protein>
    <submittedName>
        <fullName evidence="3">Alpha/beta hydrolase</fullName>
    </submittedName>
</protein>
<keyword evidence="4" id="KW-1185">Reference proteome</keyword>
<dbReference type="Pfam" id="PF12697">
    <property type="entry name" value="Abhydrolase_6"/>
    <property type="match status" value="1"/>
</dbReference>
<evidence type="ECO:0000313" key="3">
    <source>
        <dbReference type="EMBL" id="TCC30164.1"/>
    </source>
</evidence>
<evidence type="ECO:0000259" key="1">
    <source>
        <dbReference type="Pfam" id="PF12697"/>
    </source>
</evidence>
<dbReference type="InterPro" id="IPR000073">
    <property type="entry name" value="AB_hydrolase_1"/>
</dbReference>
<keyword evidence="3" id="KW-0378">Hydrolase</keyword>
<dbReference type="SUPFAM" id="SSF53474">
    <property type="entry name" value="alpha/beta-Hydrolases"/>
    <property type="match status" value="1"/>
</dbReference>